<protein>
    <submittedName>
        <fullName evidence="1">Uncharacterized protein</fullName>
    </submittedName>
</protein>
<dbReference type="AlphaFoldDB" id="A0A9Y1BJR8"/>
<organism evidence="1">
    <name type="scientific">Candidatus Heimdallarchaeum aukensis</name>
    <dbReference type="NCBI Taxonomy" id="2876573"/>
    <lineage>
        <taxon>Archaea</taxon>
        <taxon>Promethearchaeati</taxon>
        <taxon>Candidatus Heimdallarchaeota</taxon>
        <taxon>Candidatus Heimdallarchaeia (ex Rinke et al. 2021) (nom. nud.)</taxon>
        <taxon>Candidatus Heimdallarchaeales</taxon>
        <taxon>Candidatus Heimdallarchaeaceae</taxon>
        <taxon>Candidatus Heimdallarchaeum</taxon>
    </lineage>
</organism>
<sequence length="746" mass="86811">MRHRFNSSPNHFFPPFLPFLRSEEVSSYFKSFLYICGFDKSVFGFGSSRAKVDPRQFAESFQTSWIKLHFHLDKMRFPFTLSSTRVLSLYHPGRYVSSVNPSNGFDDLIVFSSSSSIPSSLSSSPSSLSSFSSPVSPCFTICVIEQKMNHLDVKRLDSPSSSSDFTRYLSYLAKTHLNPFILLLQAFHYPEKDRLKLSSLLYDRSLTYSNSVGLDFLRKITNGDFLSSLKLIEPSLDDQTINNILRGSIIQHQLISLIKSGFCFKLAFVDGYYTVKKRYPGDLVSSVICYYNCLNGSCVEIHFPSSLFEIRIDSRGHFLVPQYSESQISSYAKTENELMAYQELNNLFNTLRSDMIFNVNILSLPPFEIVKKVNLYQKKILFFLLNSRRIADLSIFNDGFVKSYLEIFTLPKTAHRIKRYLSYIHDSLSIFPYSFYQQWNAPFGDRLKNMFSGSFSRDTLLCKRFKEKLLEFILSSDYDFSEMPLEFIETKLRHSPDIQIFLDCYFSQFALYPDGNFLRFKHNKISLKALAFWDETNNQWFSLNKKRFYILLNFEDILANISKEVSFKVTKNLLLFPIKFSLNKRTGQLSALFNTDFTNTEVNRIWVAYLKKLKGMDLSFEILSSFSYGQRNKRSGIDLFYNCNQKKLSILLAILSETIKLWSLVKELVLNVVYKKLDSEMDKIILSTKGDKIVLNGKQYKMVLLNYNESNSRVRWSFKHYLFPVEGTIIDDFVKKCYSIYTDLFS</sequence>
<reference evidence="1" key="1">
    <citation type="journal article" date="2022" name="Nat. Microbiol.">
        <title>Unique mobile elements and scalable gene flow at the prokaryote-eukaryote boundary revealed by circularized Asgard archaea genomes.</title>
        <authorList>
            <person name="Wu F."/>
            <person name="Speth D.R."/>
            <person name="Philosof A."/>
            <person name="Cremiere A."/>
            <person name="Narayanan A."/>
            <person name="Barco R.A."/>
            <person name="Connon S.A."/>
            <person name="Amend J.P."/>
            <person name="Antoshechkin I.A."/>
            <person name="Orphan V.J."/>
        </authorList>
    </citation>
    <scope>NUCLEOTIDE SEQUENCE</scope>
    <source>
        <strain evidence="1">PM71</strain>
    </source>
</reference>
<dbReference type="EMBL" id="CP084166">
    <property type="protein sequence ID" value="UJG40010.1"/>
    <property type="molecule type" value="Genomic_DNA"/>
</dbReference>
<gene>
    <name evidence="1" type="ORF">K9W45_09175</name>
</gene>
<accession>A0A9Y1BJR8</accession>
<name>A0A9Y1BJR8_9ARCH</name>
<dbReference type="Proteomes" id="UP001201020">
    <property type="component" value="Chromosome"/>
</dbReference>
<evidence type="ECO:0000313" key="1">
    <source>
        <dbReference type="EMBL" id="UJG40010.1"/>
    </source>
</evidence>
<proteinExistence type="predicted"/>